<gene>
    <name evidence="1" type="ORF">BTO11_09880</name>
</gene>
<dbReference type="Proteomes" id="UP000239007">
    <property type="component" value="Unassembled WGS sequence"/>
</dbReference>
<evidence type="ECO:0000313" key="1">
    <source>
        <dbReference type="EMBL" id="PQJ53938.1"/>
    </source>
</evidence>
<keyword evidence="2" id="KW-1185">Reference proteome</keyword>
<proteinExistence type="predicted"/>
<comment type="caution">
    <text evidence="1">The sequence shown here is derived from an EMBL/GenBank/DDBJ whole genome shotgun (WGS) entry which is preliminary data.</text>
</comment>
<accession>A0A2S7UW15</accession>
<evidence type="ECO:0000313" key="2">
    <source>
        <dbReference type="Proteomes" id="UP000239007"/>
    </source>
</evidence>
<dbReference type="RefSeq" id="WP_105052441.1">
    <property type="nucleotide sequence ID" value="NZ_BMYG01000012.1"/>
</dbReference>
<dbReference type="AlphaFoldDB" id="A0A2S7UW15"/>
<protein>
    <submittedName>
        <fullName evidence="1">Uncharacterized protein</fullName>
    </submittedName>
</protein>
<organism evidence="1 2">
    <name type="scientific">Psychrosphaera saromensis</name>
    <dbReference type="NCBI Taxonomy" id="716813"/>
    <lineage>
        <taxon>Bacteria</taxon>
        <taxon>Pseudomonadati</taxon>
        <taxon>Pseudomonadota</taxon>
        <taxon>Gammaproteobacteria</taxon>
        <taxon>Alteromonadales</taxon>
        <taxon>Pseudoalteromonadaceae</taxon>
        <taxon>Psychrosphaera</taxon>
    </lineage>
</organism>
<reference evidence="1 2" key="1">
    <citation type="submission" date="2016-12" db="EMBL/GenBank/DDBJ databases">
        <title>Diversity of luminous bacteria.</title>
        <authorList>
            <person name="Yoshizawa S."/>
            <person name="Kogure K."/>
        </authorList>
    </citation>
    <scope>NUCLEOTIDE SEQUENCE [LARGE SCALE GENOMIC DNA]</scope>
    <source>
        <strain evidence="1 2">SA4-48</strain>
    </source>
</reference>
<dbReference type="EMBL" id="MSCH01000003">
    <property type="protein sequence ID" value="PQJ53938.1"/>
    <property type="molecule type" value="Genomic_DNA"/>
</dbReference>
<sequence>MNTYSKKDNEYQDNGHYIVHGIHYMSLYTYRNIHGLPRVSPEINKKIGLSINPLLCEHIETLPDEGHFKIIKAYNLSYLKEHESNLFDI</sequence>
<name>A0A2S7UW15_9GAMM</name>
<dbReference type="OrthoDB" id="9792695at2"/>